<dbReference type="PANTHER" id="PTHR45632:SF3">
    <property type="entry name" value="KELCH-LIKE PROTEIN 32"/>
    <property type="match status" value="1"/>
</dbReference>
<dbReference type="Pfam" id="PF07707">
    <property type="entry name" value="BACK"/>
    <property type="match status" value="1"/>
</dbReference>
<protein>
    <recommendedName>
        <fullName evidence="3">BACK domain-containing protein</fullName>
    </recommendedName>
</protein>
<dbReference type="PANTHER" id="PTHR45632">
    <property type="entry name" value="LD33804P"/>
    <property type="match status" value="1"/>
</dbReference>
<evidence type="ECO:0000256" key="2">
    <source>
        <dbReference type="ARBA" id="ARBA00022737"/>
    </source>
</evidence>
<proteinExistence type="predicted"/>
<dbReference type="InterPro" id="IPR015915">
    <property type="entry name" value="Kelch-typ_b-propeller"/>
</dbReference>
<dbReference type="OrthoDB" id="6056190at2759"/>
<evidence type="ECO:0000313" key="4">
    <source>
        <dbReference type="EMBL" id="CAG2236304.1"/>
    </source>
</evidence>
<organism evidence="4 5">
    <name type="scientific">Mytilus edulis</name>
    <name type="common">Blue mussel</name>
    <dbReference type="NCBI Taxonomy" id="6550"/>
    <lineage>
        <taxon>Eukaryota</taxon>
        <taxon>Metazoa</taxon>
        <taxon>Spiralia</taxon>
        <taxon>Lophotrochozoa</taxon>
        <taxon>Mollusca</taxon>
        <taxon>Bivalvia</taxon>
        <taxon>Autobranchia</taxon>
        <taxon>Pteriomorphia</taxon>
        <taxon>Mytilida</taxon>
        <taxon>Mytiloidea</taxon>
        <taxon>Mytilidae</taxon>
        <taxon>Mytilinae</taxon>
        <taxon>Mytilus</taxon>
    </lineage>
</organism>
<dbReference type="InterPro" id="IPR011705">
    <property type="entry name" value="BACK"/>
</dbReference>
<dbReference type="Gene3D" id="1.25.40.420">
    <property type="match status" value="1"/>
</dbReference>
<name>A0A8S3U2S5_MYTED</name>
<dbReference type="Proteomes" id="UP000683360">
    <property type="component" value="Unassembled WGS sequence"/>
</dbReference>
<comment type="caution">
    <text evidence="4">The sequence shown here is derived from an EMBL/GenBank/DDBJ whole genome shotgun (WGS) entry which is preliminary data.</text>
</comment>
<dbReference type="SUPFAM" id="SSF117281">
    <property type="entry name" value="Kelch motif"/>
    <property type="match status" value="1"/>
</dbReference>
<reference evidence="4" key="1">
    <citation type="submission" date="2021-03" db="EMBL/GenBank/DDBJ databases">
        <authorList>
            <person name="Bekaert M."/>
        </authorList>
    </citation>
    <scope>NUCLEOTIDE SEQUENCE</scope>
</reference>
<accession>A0A8S3U2S5</accession>
<keyword evidence="2" id="KW-0677">Repeat</keyword>
<sequence length="443" mass="51033">MDQSWDKNCFRHKERRNMSEIMHGEMSCDRCEMVHCFPEPIRKQVVEILKTGQVCKKSLRNEDILLYLEVSCMSRALKTACEEKLLESIEVMSSLDALQIAEKYELSLLKREAIELITEHFQNLWDNDAFLYLQEQSLESLCQIENVVQHENIFRALEKWLDWNPEGRMAIYCKLLNVVQKQRSPRKDSVTEKTYQLYHAMIMSSAKPKSSIVAAVFNCDGDLRSECSLVVLGDFIYALGGHHNGNNVLGIEELDTKHNRNKLSIKKSWKTIAQLPDNVKLSFAPCVAYNDKIYIVAELQNDENQESTCVLTFDPNDKSVEFVNDFPKKCSDCRAVLNESKLFIGSSEGYFLQFDIETNMFAFCSDLPTKGNYFGMYTARNKIYVVGASASDNDIERFEKAEYDIQTNSWKRGQELPCNLPIYGSCDIKVPSYTRLIPFNDSR</sequence>
<keyword evidence="5" id="KW-1185">Reference proteome</keyword>
<evidence type="ECO:0000313" key="5">
    <source>
        <dbReference type="Proteomes" id="UP000683360"/>
    </source>
</evidence>
<dbReference type="EMBL" id="CAJPWZ010002348">
    <property type="protein sequence ID" value="CAG2236304.1"/>
    <property type="molecule type" value="Genomic_DNA"/>
</dbReference>
<dbReference type="AlphaFoldDB" id="A0A8S3U2S5"/>
<gene>
    <name evidence="4" type="ORF">MEDL_48815</name>
</gene>
<evidence type="ECO:0000259" key="3">
    <source>
        <dbReference type="Pfam" id="PF07707"/>
    </source>
</evidence>
<feature type="domain" description="BACK" evidence="3">
    <location>
        <begin position="95"/>
        <end position="180"/>
    </location>
</feature>
<evidence type="ECO:0000256" key="1">
    <source>
        <dbReference type="ARBA" id="ARBA00022441"/>
    </source>
</evidence>
<keyword evidence="1" id="KW-0880">Kelch repeat</keyword>
<dbReference type="Gene3D" id="2.120.10.80">
    <property type="entry name" value="Kelch-type beta propeller"/>
    <property type="match status" value="1"/>
</dbReference>